<evidence type="ECO:0000313" key="5">
    <source>
        <dbReference type="EMBL" id="KON88957.1"/>
    </source>
</evidence>
<dbReference type="OrthoDB" id="7358785at2"/>
<name>A0A0M0GHM2_SPOGL</name>
<evidence type="ECO:0000256" key="3">
    <source>
        <dbReference type="SAM" id="Coils"/>
    </source>
</evidence>
<dbReference type="PANTHER" id="PTHR41328:SF3">
    <property type="entry name" value="PBSX PHAGE TERMINASE SMALL SUBUNIT"/>
    <property type="match status" value="1"/>
</dbReference>
<protein>
    <submittedName>
        <fullName evidence="5">Terminase</fullName>
    </submittedName>
</protein>
<dbReference type="STRING" id="1459.AF332_20640"/>
<dbReference type="AlphaFoldDB" id="A0A0M0GHM2"/>
<gene>
    <name evidence="5" type="ORF">AF332_20640</name>
</gene>
<dbReference type="PATRIC" id="fig|1459.3.peg.4555"/>
<organism evidence="5 6">
    <name type="scientific">Sporosarcina globispora</name>
    <name type="common">Bacillus globisporus</name>
    <dbReference type="NCBI Taxonomy" id="1459"/>
    <lineage>
        <taxon>Bacteria</taxon>
        <taxon>Bacillati</taxon>
        <taxon>Bacillota</taxon>
        <taxon>Bacilli</taxon>
        <taxon>Bacillales</taxon>
        <taxon>Caryophanaceae</taxon>
        <taxon>Sporosarcina</taxon>
    </lineage>
</organism>
<dbReference type="InterPro" id="IPR052404">
    <property type="entry name" value="SPP1-like_terminase"/>
</dbReference>
<dbReference type="Proteomes" id="UP000037109">
    <property type="component" value="Unassembled WGS sequence"/>
</dbReference>
<dbReference type="Pfam" id="PF03592">
    <property type="entry name" value="Terminase_2"/>
    <property type="match status" value="1"/>
</dbReference>
<evidence type="ECO:0000256" key="4">
    <source>
        <dbReference type="SAM" id="MobiDB-lite"/>
    </source>
</evidence>
<comment type="caution">
    <text evidence="5">The sequence shown here is derived from an EMBL/GenBank/DDBJ whole genome shotgun (WGS) entry which is preliminary data.</text>
</comment>
<accession>A0A0M0GHM2</accession>
<dbReference type="InterPro" id="IPR005335">
    <property type="entry name" value="Terminase_ssu"/>
</dbReference>
<reference evidence="6" key="1">
    <citation type="submission" date="2015-07" db="EMBL/GenBank/DDBJ databases">
        <title>Fjat-10036 dsm4.</title>
        <authorList>
            <person name="Liu B."/>
            <person name="Wang J."/>
            <person name="Zhu Y."/>
            <person name="Liu G."/>
            <person name="Chen Q."/>
            <person name="Chen Z."/>
            <person name="Lan J."/>
            <person name="Che J."/>
            <person name="Ge C."/>
            <person name="Shi H."/>
            <person name="Pan Z."/>
            <person name="Liu X."/>
        </authorList>
    </citation>
    <scope>NUCLEOTIDE SEQUENCE [LARGE SCALE GENOMIC DNA]</scope>
    <source>
        <strain evidence="6">DSM 4</strain>
    </source>
</reference>
<keyword evidence="6" id="KW-1185">Reference proteome</keyword>
<dbReference type="PANTHER" id="PTHR41328">
    <property type="entry name" value="TERMINASE SMALL SUBUNIT-RELATED"/>
    <property type="match status" value="1"/>
</dbReference>
<evidence type="ECO:0000313" key="6">
    <source>
        <dbReference type="Proteomes" id="UP000037109"/>
    </source>
</evidence>
<dbReference type="InterPro" id="IPR038713">
    <property type="entry name" value="Terminase_Gp1_N_sf"/>
</dbReference>
<dbReference type="EMBL" id="LGUF01000007">
    <property type="protein sequence ID" value="KON88957.1"/>
    <property type="molecule type" value="Genomic_DNA"/>
</dbReference>
<dbReference type="Gene3D" id="1.10.10.1400">
    <property type="entry name" value="Terminase, small subunit, N-terminal DNA-binding domain, HTH motif"/>
    <property type="match status" value="1"/>
</dbReference>
<proteinExistence type="predicted"/>
<dbReference type="RefSeq" id="WP_053436346.1">
    <property type="nucleotide sequence ID" value="NZ_LGUF01000007.1"/>
</dbReference>
<keyword evidence="2" id="KW-0231">Viral genome packaging</keyword>
<feature type="coiled-coil region" evidence="3">
    <location>
        <begin position="232"/>
        <end position="259"/>
    </location>
</feature>
<sequence>MNWDVIRREFETSKITLKALAEKYDVKIGTLKSRKSREGWSRDPTKKDATNKQKVATLAKRMQPKKEPERVIENDELNDKQKDFCNYYVKYRNKTKAYMKAYGCSWKTANAHSYRLWENEGVRQEIDKQLKELRDEVKLDTQDILQKYIDIAFADITDFVEFGQEKRPELDHNLEPMIDENGDEVTYSYSYVNLKNHDEVDGTIITEVKKGKDGVSVKLADKMKALEFLSKYTDLLSENERKKLQNEKLKVEIENIKGDKKDGAEDWVTALKEVAEKRKQVNANE</sequence>
<dbReference type="GO" id="GO:0051276">
    <property type="term" value="P:chromosome organization"/>
    <property type="evidence" value="ECO:0007669"/>
    <property type="project" value="InterPro"/>
</dbReference>
<feature type="compositionally biased region" description="Basic and acidic residues" evidence="4">
    <location>
        <begin position="36"/>
        <end position="51"/>
    </location>
</feature>
<feature type="region of interest" description="Disordered" evidence="4">
    <location>
        <begin position="33"/>
        <end position="54"/>
    </location>
</feature>
<keyword evidence="3" id="KW-0175">Coiled coil</keyword>
<keyword evidence="1" id="KW-1188">Viral release from host cell</keyword>
<evidence type="ECO:0000256" key="2">
    <source>
        <dbReference type="ARBA" id="ARBA00023219"/>
    </source>
</evidence>
<evidence type="ECO:0000256" key="1">
    <source>
        <dbReference type="ARBA" id="ARBA00022612"/>
    </source>
</evidence>